<gene>
    <name evidence="4" type="primary">FASTKD3</name>
</gene>
<dbReference type="HOGENOM" id="CLU_028858_0_0_1"/>
<organism evidence="4 5">
    <name type="scientific">Pelodiscus sinensis</name>
    <name type="common">Chinese softshell turtle</name>
    <name type="synonym">Trionyx sinensis</name>
    <dbReference type="NCBI Taxonomy" id="13735"/>
    <lineage>
        <taxon>Eukaryota</taxon>
        <taxon>Metazoa</taxon>
        <taxon>Chordata</taxon>
        <taxon>Craniata</taxon>
        <taxon>Vertebrata</taxon>
        <taxon>Euteleostomi</taxon>
        <taxon>Archelosauria</taxon>
        <taxon>Testudinata</taxon>
        <taxon>Testudines</taxon>
        <taxon>Cryptodira</taxon>
        <taxon>Trionychia</taxon>
        <taxon>Trionychidae</taxon>
        <taxon>Pelodiscus</taxon>
    </lineage>
</organism>
<reference evidence="5" key="2">
    <citation type="journal article" date="2013" name="Nat. Genet.">
        <title>The draft genomes of soft-shell turtle and green sea turtle yield insights into the development and evolution of the turtle-specific body plan.</title>
        <authorList>
            <person name="Wang Z."/>
            <person name="Pascual-Anaya J."/>
            <person name="Zadissa A."/>
            <person name="Li W."/>
            <person name="Niimura Y."/>
            <person name="Huang Z."/>
            <person name="Li C."/>
            <person name="White S."/>
            <person name="Xiong Z."/>
            <person name="Fang D."/>
            <person name="Wang B."/>
            <person name="Ming Y."/>
            <person name="Chen Y."/>
            <person name="Zheng Y."/>
            <person name="Kuraku S."/>
            <person name="Pignatelli M."/>
            <person name="Herrero J."/>
            <person name="Beal K."/>
            <person name="Nozawa M."/>
            <person name="Li Q."/>
            <person name="Wang J."/>
            <person name="Zhang H."/>
            <person name="Yu L."/>
            <person name="Shigenobu S."/>
            <person name="Wang J."/>
            <person name="Liu J."/>
            <person name="Flicek P."/>
            <person name="Searle S."/>
            <person name="Wang J."/>
            <person name="Kuratani S."/>
            <person name="Yin Y."/>
            <person name="Aken B."/>
            <person name="Zhang G."/>
            <person name="Irie N."/>
        </authorList>
    </citation>
    <scope>NUCLEOTIDE SEQUENCE [LARGE SCALE GENOMIC DNA]</scope>
    <source>
        <strain evidence="5">Daiwa-1</strain>
    </source>
</reference>
<evidence type="ECO:0000259" key="3">
    <source>
        <dbReference type="PROSITE" id="PS51286"/>
    </source>
</evidence>
<dbReference type="Pfam" id="PF06743">
    <property type="entry name" value="FAST_1"/>
    <property type="match status" value="1"/>
</dbReference>
<protein>
    <submittedName>
        <fullName evidence="4">FAST kinase domains 3</fullName>
    </submittedName>
</protein>
<dbReference type="GeneTree" id="ENSGT01030000234607"/>
<dbReference type="Ensembl" id="ENSPSIT00000006489.1">
    <property type="protein sequence ID" value="ENSPSIP00000006452.1"/>
    <property type="gene ID" value="ENSPSIG00000005975.1"/>
</dbReference>
<reference evidence="5" key="1">
    <citation type="submission" date="2011-10" db="EMBL/GenBank/DDBJ databases">
        <authorList>
            <consortium name="Soft-shell Turtle Genome Consortium"/>
        </authorList>
    </citation>
    <scope>NUCLEOTIDE SEQUENCE [LARGE SCALE GENOMIC DNA]</scope>
    <source>
        <strain evidence="5">Daiwa-1</strain>
    </source>
</reference>
<evidence type="ECO:0000256" key="1">
    <source>
        <dbReference type="ARBA" id="ARBA00004173"/>
    </source>
</evidence>
<dbReference type="GO" id="GO:0035770">
    <property type="term" value="C:ribonucleoprotein granule"/>
    <property type="evidence" value="ECO:0007669"/>
    <property type="project" value="TreeGrafter"/>
</dbReference>
<dbReference type="PANTHER" id="PTHR21228:SF9">
    <property type="entry name" value="FAST KINASE DOMAIN-CONTAINING PROTEIN 3, MITOCHONDRIAL"/>
    <property type="match status" value="1"/>
</dbReference>
<dbReference type="STRING" id="13735.ENSPSIP00000006452"/>
<proteinExistence type="predicted"/>
<dbReference type="OMA" id="VQIPYHE"/>
<reference evidence="4" key="3">
    <citation type="submission" date="2025-08" db="UniProtKB">
        <authorList>
            <consortium name="Ensembl"/>
        </authorList>
    </citation>
    <scope>IDENTIFICATION</scope>
</reference>
<dbReference type="InterPro" id="IPR010622">
    <property type="entry name" value="FAST_Leu-rich"/>
</dbReference>
<dbReference type="GO" id="GO:0000963">
    <property type="term" value="P:mitochondrial RNA processing"/>
    <property type="evidence" value="ECO:0007669"/>
    <property type="project" value="TreeGrafter"/>
</dbReference>
<dbReference type="PANTHER" id="PTHR21228">
    <property type="entry name" value="FAST LEU-RICH DOMAIN-CONTAINING"/>
    <property type="match status" value="1"/>
</dbReference>
<dbReference type="Pfam" id="PF08368">
    <property type="entry name" value="FAST_2"/>
    <property type="match status" value="1"/>
</dbReference>
<dbReference type="EMBL" id="AGCU01005831">
    <property type="status" value="NOT_ANNOTATED_CDS"/>
    <property type="molecule type" value="Genomic_DNA"/>
</dbReference>
<dbReference type="GO" id="GO:0005759">
    <property type="term" value="C:mitochondrial matrix"/>
    <property type="evidence" value="ECO:0007669"/>
    <property type="project" value="TreeGrafter"/>
</dbReference>
<dbReference type="GO" id="GO:0044528">
    <property type="term" value="P:regulation of mitochondrial mRNA stability"/>
    <property type="evidence" value="ECO:0007669"/>
    <property type="project" value="Ensembl"/>
</dbReference>
<evidence type="ECO:0000313" key="5">
    <source>
        <dbReference type="Proteomes" id="UP000007267"/>
    </source>
</evidence>
<evidence type="ECO:0000313" key="4">
    <source>
        <dbReference type="Ensembl" id="ENSPSIP00000006452.1"/>
    </source>
</evidence>
<dbReference type="PROSITE" id="PS51286">
    <property type="entry name" value="RAP"/>
    <property type="match status" value="1"/>
</dbReference>
<dbReference type="Proteomes" id="UP000007267">
    <property type="component" value="Unassembled WGS sequence"/>
</dbReference>
<keyword evidence="5" id="KW-1185">Reference proteome</keyword>
<dbReference type="Pfam" id="PF08373">
    <property type="entry name" value="RAP"/>
    <property type="match status" value="1"/>
</dbReference>
<dbReference type="OrthoDB" id="9985850at2759"/>
<dbReference type="CTD" id="79072"/>
<accession>K7FEJ2</accession>
<dbReference type="SMART" id="SM00952">
    <property type="entry name" value="RAP"/>
    <property type="match status" value="1"/>
</dbReference>
<dbReference type="AlphaFoldDB" id="K7FEJ2"/>
<dbReference type="GO" id="GO:0070131">
    <property type="term" value="P:positive regulation of mitochondrial translation"/>
    <property type="evidence" value="ECO:0007669"/>
    <property type="project" value="Ensembl"/>
</dbReference>
<dbReference type="GO" id="GO:0005654">
    <property type="term" value="C:nucleoplasm"/>
    <property type="evidence" value="ECO:0007669"/>
    <property type="project" value="Ensembl"/>
</dbReference>
<name>K7FEJ2_PELSI</name>
<dbReference type="RefSeq" id="XP_006111091.1">
    <property type="nucleotide sequence ID" value="XM_006111029.3"/>
</dbReference>
<dbReference type="eggNOG" id="ENOG502QW8P">
    <property type="taxonomic scope" value="Eukaryota"/>
</dbReference>
<keyword evidence="2" id="KW-0496">Mitochondrion</keyword>
<reference evidence="4" key="4">
    <citation type="submission" date="2025-09" db="UniProtKB">
        <authorList>
            <consortium name="Ensembl"/>
        </authorList>
    </citation>
    <scope>IDENTIFICATION</scope>
</reference>
<dbReference type="GO" id="GO:0033617">
    <property type="term" value="P:mitochondrial respiratory chain complex IV assembly"/>
    <property type="evidence" value="ECO:0007669"/>
    <property type="project" value="Ensembl"/>
</dbReference>
<sequence length="677" mass="78061">MILSFFPPVGNFQGNTWPDMALINLQSFQFYSSSVRTCRSLRKTLNHLCKQGRQLRSWCYGSSVFGTVLSRFRLQYVFSRNYHAELWNQPNSIIGSVHLHGDAGSSSKSCGKWRDEQKFFMELNSCNSAKEIFTFLSSLEVMSDTMAAAALQRICEVEVDDSGLKNPEEVMENEVFRTLCFQFEHESQKLSDTGLLMALQALIKLRVDPWSTLIVRLVSESQERLDKEQLTIKNLRILGESLLDLEGPGCAMLEQIVTQLRGKKLEEWTAEEMAMVYGMLQMSITEKRQYQDLLNHMNNITLTFAPQLNPKLISRILNALVVLDQTQAVPLVIRLCKYSVRHVPQFTDEELVNVLGAFIHFGHRDQFFTEALERHVPKSSFTMHPEVVSKVMLYCCRKLLCSKPIFDAVAESFVYNADKYTTGQIAETIVPFGTLNYLPPTTSPLFRKLERILNARFTQFRPHILLNLLHSCTLIERYPVNFLAKIFNSYFLQQLQAQTPGLDKFVLSQLTQLFLTVTLECPFYEGPKLLPKYRVKSFLIPGRSVESSVDVHLYNRVKNGLVDLLGTRMYFASHVLTPYCYTLDVEIKLDEEGFVLPATQYEEVYRRIALCIDGQKRFCSNSHSLLGKEAIKQRHLQLLGYDVVQIPFFEIEALKNSRDIVEYLHKKIFPHTYRLNW</sequence>
<dbReference type="KEGG" id="pss:102457737"/>
<evidence type="ECO:0000256" key="2">
    <source>
        <dbReference type="ARBA" id="ARBA00023128"/>
    </source>
</evidence>
<dbReference type="EMBL" id="AGCU01005832">
    <property type="status" value="NOT_ANNOTATED_CDS"/>
    <property type="molecule type" value="Genomic_DNA"/>
</dbReference>
<dbReference type="InterPro" id="IPR050870">
    <property type="entry name" value="FAST_kinase"/>
</dbReference>
<dbReference type="GO" id="GO:0003723">
    <property type="term" value="F:RNA binding"/>
    <property type="evidence" value="ECO:0007669"/>
    <property type="project" value="TreeGrafter"/>
</dbReference>
<comment type="subcellular location">
    <subcellularLocation>
        <location evidence="1">Mitochondrion</location>
    </subcellularLocation>
</comment>
<dbReference type="InterPro" id="IPR013579">
    <property type="entry name" value="FAST_2"/>
</dbReference>
<feature type="domain" description="RAP" evidence="3">
    <location>
        <begin position="608"/>
        <end position="666"/>
    </location>
</feature>
<dbReference type="InterPro" id="IPR013584">
    <property type="entry name" value="RAP"/>
</dbReference>